<organism evidence="1 2">
    <name type="scientific">Natrinema ejinorense</name>
    <dbReference type="NCBI Taxonomy" id="373386"/>
    <lineage>
        <taxon>Archaea</taxon>
        <taxon>Methanobacteriati</taxon>
        <taxon>Methanobacteriota</taxon>
        <taxon>Stenosarchaea group</taxon>
        <taxon>Halobacteria</taxon>
        <taxon>Halobacteriales</taxon>
        <taxon>Natrialbaceae</taxon>
        <taxon>Natrinema</taxon>
    </lineage>
</organism>
<sequence length="107" mass="11629">MLKLSATTLATGAVGIAATGTASASYFGKGQRVRLTDPAPCWYGGVNSCDDLEDWYQMPEGAKGECIENQQEWDCGTFVKLDHIDFNLPAYVNTDLLAHDNDINPDL</sequence>
<name>A0A2A5QYT8_9EURY</name>
<dbReference type="EMBL" id="NXNI01000001">
    <property type="protein sequence ID" value="PCR91933.1"/>
    <property type="molecule type" value="Genomic_DNA"/>
</dbReference>
<dbReference type="Proteomes" id="UP000219689">
    <property type="component" value="Unassembled WGS sequence"/>
</dbReference>
<gene>
    <name evidence="1" type="ORF">CP557_16235</name>
</gene>
<protein>
    <submittedName>
        <fullName evidence="1">Uncharacterized protein</fullName>
    </submittedName>
</protein>
<reference evidence="1 2" key="1">
    <citation type="submission" date="2017-09" db="EMBL/GenBank/DDBJ databases">
        <title>Genome sequences of Natrinema ejinorence JCM 13890T.</title>
        <authorList>
            <person name="Roh S.W."/>
            <person name="Kim Y.B."/>
            <person name="Kim J.Y."/>
        </authorList>
    </citation>
    <scope>NUCLEOTIDE SEQUENCE [LARGE SCALE GENOMIC DNA]</scope>
    <source>
        <strain evidence="1 2">JCM 13890</strain>
    </source>
</reference>
<keyword evidence="2" id="KW-1185">Reference proteome</keyword>
<accession>A0A2A5QYT8</accession>
<evidence type="ECO:0000313" key="2">
    <source>
        <dbReference type="Proteomes" id="UP000219689"/>
    </source>
</evidence>
<dbReference type="AlphaFoldDB" id="A0A2A5QYT8"/>
<comment type="caution">
    <text evidence="1">The sequence shown here is derived from an EMBL/GenBank/DDBJ whole genome shotgun (WGS) entry which is preliminary data.</text>
</comment>
<proteinExistence type="predicted"/>
<evidence type="ECO:0000313" key="1">
    <source>
        <dbReference type="EMBL" id="PCR91933.1"/>
    </source>
</evidence>